<dbReference type="Gene3D" id="3.90.550.10">
    <property type="entry name" value="Spore Coat Polysaccharide Biosynthesis Protein SpsA, Chain A"/>
    <property type="match status" value="1"/>
</dbReference>
<evidence type="ECO:0000256" key="2">
    <source>
        <dbReference type="ARBA" id="ARBA00004141"/>
    </source>
</evidence>
<dbReference type="CAZy" id="GT2">
    <property type="family name" value="Glycosyltransferase Family 2"/>
</dbReference>
<keyword evidence="9" id="KW-0460">Magnesium</keyword>
<keyword evidence="5" id="KW-0328">Glycosyltransferase</keyword>
<dbReference type="AlphaFoldDB" id="A2C5R0"/>
<evidence type="ECO:0000256" key="12">
    <source>
        <dbReference type="ARBA" id="ARBA00023136"/>
    </source>
</evidence>
<reference evidence="19 20" key="1">
    <citation type="journal article" date="2007" name="PLoS Genet.">
        <title>Patterns and implications of gene gain and loss in the evolution of Prochlorococcus.</title>
        <authorList>
            <person name="Kettler G.C."/>
            <person name="Martiny A.C."/>
            <person name="Huang K."/>
            <person name="Zucker J."/>
            <person name="Coleman M.L."/>
            <person name="Rodrigue S."/>
            <person name="Chen F."/>
            <person name="Lapidus A."/>
            <person name="Ferriera S."/>
            <person name="Johnson J."/>
            <person name="Steglich C."/>
            <person name="Church G.M."/>
            <person name="Richardson P."/>
            <person name="Chisholm S.W."/>
        </authorList>
    </citation>
    <scope>NUCLEOTIDE SEQUENCE [LARGE SCALE GENOMIC DNA]</scope>
    <source>
        <strain evidence="19 20">MIT 9303</strain>
    </source>
</reference>
<name>A2C5R0_PROM3</name>
<dbReference type="Proteomes" id="UP000002274">
    <property type="component" value="Chromosome"/>
</dbReference>
<evidence type="ECO:0000256" key="10">
    <source>
        <dbReference type="ARBA" id="ARBA00022989"/>
    </source>
</evidence>
<evidence type="ECO:0000256" key="3">
    <source>
        <dbReference type="ARBA" id="ARBA00006739"/>
    </source>
</evidence>
<dbReference type="SUPFAM" id="SSF53448">
    <property type="entry name" value="Nucleotide-diphospho-sugar transferases"/>
    <property type="match status" value="1"/>
</dbReference>
<dbReference type="KEGG" id="pmf:P9303_00631"/>
<dbReference type="HOGENOM" id="CLU_037834_0_0_3"/>
<dbReference type="GO" id="GO:0046467">
    <property type="term" value="P:membrane lipid biosynthetic process"/>
    <property type="evidence" value="ECO:0007669"/>
    <property type="project" value="UniProtKB-ARBA"/>
</dbReference>
<comment type="cofactor">
    <cofactor evidence="1">
        <name>Mg(2+)</name>
        <dbReference type="ChEBI" id="CHEBI:18420"/>
    </cofactor>
</comment>
<accession>A2C5R0</accession>
<dbReference type="BioCyc" id="PMAR59922:G1G80-62-MONOMER"/>
<sequence length="443" mass="48736">MAAAAVIGDHRRGKTALFLIACGWAGAAPHLWLEASRSLLPAITLAFVLGGYGLRTVLRDRQHSSANANEIGLEPSAEYVWPSVDVLVAARDEEAVVDRLVERLAGLNYPKGKLSTWIIDDGSQDRTPALLDELQQQFPSLNVIHRPSGAGGGKSGALNAALQQLQGEWLLILDADAQLQDDLLQRLVLFAQQGGWSAVQLRKAVINSQHNLLTRVQAMEMAMDALIQQGRLAGGGVVELRGNGQLIQRSTLEACGGFNENTVTDDLDLSFRLLTAGALVGIVWNPPVQEEAVESLSALWRQRQRWAEGGLQRFFDYWPVLMSSKLTLAQRRDLACFFLLQYALPVVSFADLFTTLLTRTIPTYWPLSIVAFSISGMAYWRGCRSISDGPALPSPTPWNLVVAITYLSHWFVVIPWVTVRMALFPKSLVWAKTSHHGQQPVQV</sequence>
<evidence type="ECO:0000256" key="4">
    <source>
        <dbReference type="ARBA" id="ARBA00022516"/>
    </source>
</evidence>
<dbReference type="EMBL" id="CP000554">
    <property type="protein sequence ID" value="ABM76820.1"/>
    <property type="molecule type" value="Genomic_DNA"/>
</dbReference>
<feature type="transmembrane region" description="Helical" evidence="18">
    <location>
        <begin position="363"/>
        <end position="380"/>
    </location>
</feature>
<comment type="similarity">
    <text evidence="3">Belongs to the glycosyltransferase 2 family.</text>
</comment>
<proteinExistence type="inferred from homology"/>
<gene>
    <name evidence="19" type="ordered locus">P9303_00631</name>
</gene>
<evidence type="ECO:0000256" key="9">
    <source>
        <dbReference type="ARBA" id="ARBA00022842"/>
    </source>
</evidence>
<dbReference type="InterPro" id="IPR050321">
    <property type="entry name" value="Glycosyltr_2/OpgH_subfam"/>
</dbReference>
<evidence type="ECO:0000256" key="6">
    <source>
        <dbReference type="ARBA" id="ARBA00022679"/>
    </source>
</evidence>
<dbReference type="EC" id="2.4.1.336" evidence="15"/>
<evidence type="ECO:0000256" key="1">
    <source>
        <dbReference type="ARBA" id="ARBA00001946"/>
    </source>
</evidence>
<keyword evidence="8" id="KW-0319">Glycerol metabolism</keyword>
<comment type="subcellular location">
    <subcellularLocation>
        <location evidence="2">Membrane</location>
        <topology evidence="2">Multi-pass membrane protein</topology>
    </subcellularLocation>
</comment>
<evidence type="ECO:0000256" key="15">
    <source>
        <dbReference type="ARBA" id="ARBA00066964"/>
    </source>
</evidence>
<dbReference type="GO" id="GO:0016758">
    <property type="term" value="F:hexosyltransferase activity"/>
    <property type="evidence" value="ECO:0007669"/>
    <property type="project" value="TreeGrafter"/>
</dbReference>
<dbReference type="GO" id="GO:0005886">
    <property type="term" value="C:plasma membrane"/>
    <property type="evidence" value="ECO:0007669"/>
    <property type="project" value="TreeGrafter"/>
</dbReference>
<feature type="transmembrane region" description="Helical" evidence="18">
    <location>
        <begin position="400"/>
        <end position="419"/>
    </location>
</feature>
<keyword evidence="12 18" id="KW-0472">Membrane</keyword>
<dbReference type="STRING" id="59922.P9303_00631"/>
<dbReference type="Pfam" id="PF13641">
    <property type="entry name" value="Glyco_tranf_2_3"/>
    <property type="match status" value="1"/>
</dbReference>
<keyword evidence="11" id="KW-0443">Lipid metabolism</keyword>
<evidence type="ECO:0000256" key="5">
    <source>
        <dbReference type="ARBA" id="ARBA00022676"/>
    </source>
</evidence>
<dbReference type="CDD" id="cd06423">
    <property type="entry name" value="CESA_like"/>
    <property type="match status" value="1"/>
</dbReference>
<comment type="catalytic activity">
    <reaction evidence="14">
        <text>a 1,2-diacyl-sn-glycerol + UDP-alpha-D-glucose = a 1,2-diacyl-3-O-(beta-D-glucopyranosyl)-sn-glycerol + UDP + H(+)</text>
        <dbReference type="Rhea" id="RHEA:17285"/>
        <dbReference type="ChEBI" id="CHEBI:15378"/>
        <dbReference type="ChEBI" id="CHEBI:17815"/>
        <dbReference type="ChEBI" id="CHEBI:58223"/>
        <dbReference type="ChEBI" id="CHEBI:58885"/>
        <dbReference type="ChEBI" id="CHEBI:75799"/>
        <dbReference type="EC" id="2.4.1.336"/>
    </reaction>
</comment>
<evidence type="ECO:0000256" key="14">
    <source>
        <dbReference type="ARBA" id="ARBA00053004"/>
    </source>
</evidence>
<feature type="transmembrane region" description="Helical" evidence="18">
    <location>
        <begin position="39"/>
        <end position="58"/>
    </location>
</feature>
<dbReference type="PANTHER" id="PTHR43867">
    <property type="entry name" value="CELLULOSE SYNTHASE CATALYTIC SUBUNIT A [UDP-FORMING]"/>
    <property type="match status" value="1"/>
</dbReference>
<dbReference type="InterPro" id="IPR029044">
    <property type="entry name" value="Nucleotide-diphossugar_trans"/>
</dbReference>
<keyword evidence="13" id="KW-0119">Carbohydrate metabolism</keyword>
<feature type="transmembrane region" description="Helical" evidence="18">
    <location>
        <begin position="334"/>
        <end position="357"/>
    </location>
</feature>
<keyword evidence="10 18" id="KW-1133">Transmembrane helix</keyword>
<keyword evidence="6 19" id="KW-0808">Transferase</keyword>
<evidence type="ECO:0000256" key="13">
    <source>
        <dbReference type="ARBA" id="ARBA00023277"/>
    </source>
</evidence>
<evidence type="ECO:0000256" key="18">
    <source>
        <dbReference type="SAM" id="Phobius"/>
    </source>
</evidence>
<dbReference type="FunFam" id="3.90.550.10:FF:000164">
    <property type="entry name" value="Beta-(1-3)-glucosyl transferase"/>
    <property type="match status" value="1"/>
</dbReference>
<dbReference type="PANTHER" id="PTHR43867:SF2">
    <property type="entry name" value="CELLULOSE SYNTHASE CATALYTIC SUBUNIT A [UDP-FORMING]"/>
    <property type="match status" value="1"/>
</dbReference>
<evidence type="ECO:0000313" key="19">
    <source>
        <dbReference type="EMBL" id="ABM76820.1"/>
    </source>
</evidence>
<evidence type="ECO:0000256" key="7">
    <source>
        <dbReference type="ARBA" id="ARBA00022692"/>
    </source>
</evidence>
<keyword evidence="4" id="KW-0444">Lipid biosynthesis</keyword>
<organism evidence="19 20">
    <name type="scientific">Prochlorococcus marinus (strain MIT 9303)</name>
    <dbReference type="NCBI Taxonomy" id="59922"/>
    <lineage>
        <taxon>Bacteria</taxon>
        <taxon>Bacillati</taxon>
        <taxon>Cyanobacteriota</taxon>
        <taxon>Cyanophyceae</taxon>
        <taxon>Synechococcales</taxon>
        <taxon>Prochlorococcaceae</taxon>
        <taxon>Prochlorococcus</taxon>
    </lineage>
</organism>
<evidence type="ECO:0000256" key="16">
    <source>
        <dbReference type="ARBA" id="ARBA00068721"/>
    </source>
</evidence>
<dbReference type="RefSeq" id="WP_011824752.1">
    <property type="nucleotide sequence ID" value="NC_008820.1"/>
</dbReference>
<evidence type="ECO:0000313" key="20">
    <source>
        <dbReference type="Proteomes" id="UP000002274"/>
    </source>
</evidence>
<feature type="transmembrane region" description="Helical" evidence="18">
    <location>
        <begin position="16"/>
        <end position="33"/>
    </location>
</feature>
<evidence type="ECO:0000256" key="11">
    <source>
        <dbReference type="ARBA" id="ARBA00023098"/>
    </source>
</evidence>
<evidence type="ECO:0000256" key="17">
    <source>
        <dbReference type="ARBA" id="ARBA00078564"/>
    </source>
</evidence>
<protein>
    <recommendedName>
        <fullName evidence="16">Beta-monoglucosyldiacylglycerol synthase</fullName>
        <ecNumber evidence="15">2.4.1.336</ecNumber>
    </recommendedName>
    <alternativeName>
        <fullName evidence="17">UDP-glucose:1,2-diacylglycerol 3-beta-D-glucosyltransferase</fullName>
    </alternativeName>
</protein>
<keyword evidence="7 18" id="KW-0812">Transmembrane</keyword>
<dbReference type="GO" id="GO:0006071">
    <property type="term" value="P:glycerol metabolic process"/>
    <property type="evidence" value="ECO:0007669"/>
    <property type="project" value="UniProtKB-KW"/>
</dbReference>
<evidence type="ECO:0000256" key="8">
    <source>
        <dbReference type="ARBA" id="ARBA00022798"/>
    </source>
</evidence>